<accession>A0A835S4K2</accession>
<organism evidence="3 4">
    <name type="scientific">Vanilla planifolia</name>
    <name type="common">Vanilla</name>
    <dbReference type="NCBI Taxonomy" id="51239"/>
    <lineage>
        <taxon>Eukaryota</taxon>
        <taxon>Viridiplantae</taxon>
        <taxon>Streptophyta</taxon>
        <taxon>Embryophyta</taxon>
        <taxon>Tracheophyta</taxon>
        <taxon>Spermatophyta</taxon>
        <taxon>Magnoliopsida</taxon>
        <taxon>Liliopsida</taxon>
        <taxon>Asparagales</taxon>
        <taxon>Orchidaceae</taxon>
        <taxon>Vanilloideae</taxon>
        <taxon>Vanilleae</taxon>
        <taxon>Vanilla</taxon>
    </lineage>
</organism>
<dbReference type="Proteomes" id="UP000636800">
    <property type="component" value="Chromosome 1"/>
</dbReference>
<gene>
    <name evidence="3" type="ORF">HPP92_001613</name>
</gene>
<feature type="region of interest" description="Disordered" evidence="1">
    <location>
        <begin position="21"/>
        <end position="43"/>
    </location>
</feature>
<keyword evidence="4" id="KW-1185">Reference proteome</keyword>
<protein>
    <recommendedName>
        <fullName evidence="2">SANTA domain-containing protein</fullName>
    </recommendedName>
</protein>
<proteinExistence type="predicted"/>
<dbReference type="AlphaFoldDB" id="A0A835S4K2"/>
<dbReference type="InterPro" id="IPR015216">
    <property type="entry name" value="SANTA"/>
</dbReference>
<comment type="caution">
    <text evidence="3">The sequence shown here is derived from an EMBL/GenBank/DDBJ whole genome shotgun (WGS) entry which is preliminary data.</text>
</comment>
<evidence type="ECO:0000313" key="3">
    <source>
        <dbReference type="EMBL" id="KAG0496922.1"/>
    </source>
</evidence>
<evidence type="ECO:0000313" key="4">
    <source>
        <dbReference type="Proteomes" id="UP000636800"/>
    </source>
</evidence>
<feature type="domain" description="SANTA" evidence="2">
    <location>
        <begin position="50"/>
        <end position="139"/>
    </location>
</feature>
<dbReference type="InterPro" id="IPR053090">
    <property type="entry name" value="Centromere_KNL-2_homolog"/>
</dbReference>
<dbReference type="Pfam" id="PF09133">
    <property type="entry name" value="SANTA"/>
    <property type="match status" value="1"/>
</dbReference>
<dbReference type="EMBL" id="JADCNL010000001">
    <property type="protein sequence ID" value="KAG0496922.1"/>
    <property type="molecule type" value="Genomic_DNA"/>
</dbReference>
<dbReference type="PANTHER" id="PTHR35311:SF1">
    <property type="entry name" value="PROTEIN EMBRYO DEFECTIVE 1674"/>
    <property type="match status" value="1"/>
</dbReference>
<dbReference type="PANTHER" id="PTHR35311">
    <property type="entry name" value="KINETOCHORE-ASSOCIATED PROTEIN KNL-2 HOMOLOG"/>
    <property type="match status" value="1"/>
</dbReference>
<name>A0A835S4K2_VANPL</name>
<sequence>MRDELLNNLSNLRVTSLPLMGANAKQVAPPQSPERKPETPGNISSQQKYVLLVEWWLMKASKEYDGRRLAVGGFTRRRDTMRIFNSVPIVKRQDHLTLETANGIILKIEGSLNKTRTIGNEFPLEACSIFLFGFPAAWEFFAYKYNVNQASHQLIQEPKPGDTFDSPLQPQTVILRDWWLSKNDKGDEGYQLSVGGLTKWQAHFLIFFCFLRLRMH</sequence>
<reference evidence="3 4" key="1">
    <citation type="journal article" date="2020" name="Nat. Food">
        <title>A phased Vanilla planifolia genome enables genetic improvement of flavour and production.</title>
        <authorList>
            <person name="Hasing T."/>
            <person name="Tang H."/>
            <person name="Brym M."/>
            <person name="Khazi F."/>
            <person name="Huang T."/>
            <person name="Chambers A.H."/>
        </authorList>
    </citation>
    <scope>NUCLEOTIDE SEQUENCE [LARGE SCALE GENOMIC DNA]</scope>
    <source>
        <tissue evidence="3">Leaf</tissue>
    </source>
</reference>
<evidence type="ECO:0000259" key="2">
    <source>
        <dbReference type="Pfam" id="PF09133"/>
    </source>
</evidence>
<evidence type="ECO:0000256" key="1">
    <source>
        <dbReference type="SAM" id="MobiDB-lite"/>
    </source>
</evidence>